<dbReference type="FunFam" id="1.10.510.10:FF:000183">
    <property type="entry name" value="Serine/threonine-protein kinase hal4"/>
    <property type="match status" value="1"/>
</dbReference>
<dbReference type="KEGG" id="slb:AWJ20_3188"/>
<keyword evidence="4 11" id="KW-0547">Nucleotide-binding</keyword>
<dbReference type="SUPFAM" id="SSF56112">
    <property type="entry name" value="Protein kinase-like (PK-like)"/>
    <property type="match status" value="1"/>
</dbReference>
<evidence type="ECO:0000259" key="13">
    <source>
        <dbReference type="PROSITE" id="PS50011"/>
    </source>
</evidence>
<evidence type="ECO:0000256" key="6">
    <source>
        <dbReference type="ARBA" id="ARBA00022840"/>
    </source>
</evidence>
<evidence type="ECO:0000256" key="1">
    <source>
        <dbReference type="ARBA" id="ARBA00012513"/>
    </source>
</evidence>
<organism evidence="14 15">
    <name type="scientific">Sugiyamaella lignohabitans</name>
    <dbReference type="NCBI Taxonomy" id="796027"/>
    <lineage>
        <taxon>Eukaryota</taxon>
        <taxon>Fungi</taxon>
        <taxon>Dikarya</taxon>
        <taxon>Ascomycota</taxon>
        <taxon>Saccharomycotina</taxon>
        <taxon>Dipodascomycetes</taxon>
        <taxon>Dipodascales</taxon>
        <taxon>Trichomonascaceae</taxon>
        <taxon>Sugiyamaella</taxon>
    </lineage>
</organism>
<sequence>MVSIGASHNGGVALAPTPQMSYTSTSSGTPPPPASRPVSAMAKLKTMFGPKKAAMPFGERSPVPSRTPSPLPSPISGPTRSPTPSIHTTNGNGNGINGSVNGHSSLNTAVNANEMERTNGYGGNYSYQPGHGNGNLLSVTSTASHSTHYSTLGSTLSPKPSNNTVMSVSSANSSTATLASTTKRIILLENGSHEHYLKSTRRQEKLGRMIRDIVGTGQKVRQDAVSAMPELVDKDNDDLSSRIADLSLMSGLVSQIEKGEKDVQNLVRDHGLKVPPLQGSGSTANSSAPKSLLQKYGKCQEIIGKGAYGVVRVCHKYDHVAHREVLFAVKEFKRRSSETEQNFSKRLTSEFCISSSLHHANIIQTLDLMKDSRGVCCQVMEYCAGGDLYSLILASEGGLEVVEADCFFKQIMRGVVYMHSMGVAHCDLKPENILLTPTGVVKISDFGNGECFRMAWESEIHMLSGVCGSRPYIAPEEFRDEQFDPRAVDVWATGIIYMAMRTGSYLWQVAEEDDEFYAKYLQRRKHKNGYEPIESLKRSKCKNVIYSILDPKPNRRITGKQVLNSEWGRSIQVCESGERGH</sequence>
<name>A0A161HHM5_9ASCO</name>
<keyword evidence="6 11" id="KW-0067">ATP-binding</keyword>
<feature type="region of interest" description="Disordered" evidence="12">
    <location>
        <begin position="1"/>
        <end position="39"/>
    </location>
</feature>
<dbReference type="EMBL" id="CP014503">
    <property type="protein sequence ID" value="ANB15560.1"/>
    <property type="molecule type" value="Genomic_DNA"/>
</dbReference>
<evidence type="ECO:0000256" key="9">
    <source>
        <dbReference type="ARBA" id="ARBA00048679"/>
    </source>
</evidence>
<evidence type="ECO:0000256" key="2">
    <source>
        <dbReference type="ARBA" id="ARBA00022527"/>
    </source>
</evidence>
<dbReference type="OrthoDB" id="6513151at2759"/>
<dbReference type="GO" id="GO:0005829">
    <property type="term" value="C:cytosol"/>
    <property type="evidence" value="ECO:0007669"/>
    <property type="project" value="TreeGrafter"/>
</dbReference>
<comment type="catalytic activity">
    <reaction evidence="8">
        <text>L-threonyl-[protein] + ATP = O-phospho-L-threonyl-[protein] + ADP + H(+)</text>
        <dbReference type="Rhea" id="RHEA:46608"/>
        <dbReference type="Rhea" id="RHEA-COMP:11060"/>
        <dbReference type="Rhea" id="RHEA-COMP:11605"/>
        <dbReference type="ChEBI" id="CHEBI:15378"/>
        <dbReference type="ChEBI" id="CHEBI:30013"/>
        <dbReference type="ChEBI" id="CHEBI:30616"/>
        <dbReference type="ChEBI" id="CHEBI:61977"/>
        <dbReference type="ChEBI" id="CHEBI:456216"/>
        <dbReference type="EC" id="2.7.11.1"/>
    </reaction>
</comment>
<dbReference type="EC" id="2.7.11.1" evidence="1"/>
<accession>A0A161HHM5</accession>
<evidence type="ECO:0000256" key="8">
    <source>
        <dbReference type="ARBA" id="ARBA00047899"/>
    </source>
</evidence>
<dbReference type="PANTHER" id="PTHR24343">
    <property type="entry name" value="SERINE/THREONINE KINASE"/>
    <property type="match status" value="1"/>
</dbReference>
<dbReference type="Proteomes" id="UP000189580">
    <property type="component" value="Chromosome b"/>
</dbReference>
<feature type="compositionally biased region" description="Pro residues" evidence="12">
    <location>
        <begin position="65"/>
        <end position="75"/>
    </location>
</feature>
<dbReference type="PROSITE" id="PS00108">
    <property type="entry name" value="PROTEIN_KINASE_ST"/>
    <property type="match status" value="1"/>
</dbReference>
<feature type="binding site" evidence="11">
    <location>
        <position position="330"/>
    </location>
    <ligand>
        <name>ATP</name>
        <dbReference type="ChEBI" id="CHEBI:30616"/>
    </ligand>
</feature>
<dbReference type="PANTHER" id="PTHR24343:SF43">
    <property type="entry name" value="SERINE_THREONINE-PROTEIN KINASE HAL5-RELATED"/>
    <property type="match status" value="1"/>
</dbReference>
<dbReference type="InterPro" id="IPR017441">
    <property type="entry name" value="Protein_kinase_ATP_BS"/>
</dbReference>
<dbReference type="GO" id="GO:0005524">
    <property type="term" value="F:ATP binding"/>
    <property type="evidence" value="ECO:0007669"/>
    <property type="project" value="UniProtKB-UniRule"/>
</dbReference>
<comment type="catalytic activity">
    <reaction evidence="9">
        <text>L-seryl-[protein] + ATP = O-phospho-L-seryl-[protein] + ADP + H(+)</text>
        <dbReference type="Rhea" id="RHEA:17989"/>
        <dbReference type="Rhea" id="RHEA-COMP:9863"/>
        <dbReference type="Rhea" id="RHEA-COMP:11604"/>
        <dbReference type="ChEBI" id="CHEBI:15378"/>
        <dbReference type="ChEBI" id="CHEBI:29999"/>
        <dbReference type="ChEBI" id="CHEBI:30616"/>
        <dbReference type="ChEBI" id="CHEBI:83421"/>
        <dbReference type="ChEBI" id="CHEBI:456216"/>
        <dbReference type="EC" id="2.7.11.1"/>
    </reaction>
</comment>
<dbReference type="InterPro" id="IPR000719">
    <property type="entry name" value="Prot_kinase_dom"/>
</dbReference>
<protein>
    <recommendedName>
        <fullName evidence="1">non-specific serine/threonine protein kinase</fullName>
        <ecNumber evidence="1">2.7.11.1</ecNumber>
    </recommendedName>
    <alternativeName>
        <fullName evidence="10">Halotolerance protein 4</fullName>
    </alternativeName>
</protein>
<proteinExistence type="inferred from homology"/>
<gene>
    <name evidence="14" type="primary">SAT4</name>
    <name evidence="14" type="ORF">AWJ20_3188</name>
</gene>
<keyword evidence="5 14" id="KW-0418">Kinase</keyword>
<dbReference type="PROSITE" id="PS50011">
    <property type="entry name" value="PROTEIN_KINASE_DOM"/>
    <property type="match status" value="1"/>
</dbReference>
<feature type="domain" description="Protein kinase" evidence="13">
    <location>
        <begin position="297"/>
        <end position="568"/>
    </location>
</feature>
<evidence type="ECO:0000256" key="5">
    <source>
        <dbReference type="ARBA" id="ARBA00022777"/>
    </source>
</evidence>
<dbReference type="InterPro" id="IPR011009">
    <property type="entry name" value="Kinase-like_dom_sf"/>
</dbReference>
<evidence type="ECO:0000256" key="3">
    <source>
        <dbReference type="ARBA" id="ARBA00022679"/>
    </source>
</evidence>
<evidence type="ECO:0000256" key="4">
    <source>
        <dbReference type="ARBA" id="ARBA00022741"/>
    </source>
</evidence>
<keyword evidence="3" id="KW-0808">Transferase</keyword>
<dbReference type="InterPro" id="IPR008271">
    <property type="entry name" value="Ser/Thr_kinase_AS"/>
</dbReference>
<keyword evidence="15" id="KW-1185">Reference proteome</keyword>
<keyword evidence="2 14" id="KW-0723">Serine/threonine-protein kinase</keyword>
<dbReference type="AlphaFoldDB" id="A0A161HHM5"/>
<dbReference type="PROSITE" id="PS00107">
    <property type="entry name" value="PROTEIN_KINASE_ATP"/>
    <property type="match status" value="1"/>
</dbReference>
<feature type="region of interest" description="Disordered" evidence="12">
    <location>
        <begin position="52"/>
        <end position="88"/>
    </location>
</feature>
<evidence type="ECO:0000256" key="10">
    <source>
        <dbReference type="ARBA" id="ARBA00078109"/>
    </source>
</evidence>
<evidence type="ECO:0000313" key="14">
    <source>
        <dbReference type="EMBL" id="ANB15560.1"/>
    </source>
</evidence>
<dbReference type="Pfam" id="PF00069">
    <property type="entry name" value="Pkinase"/>
    <property type="match status" value="1"/>
</dbReference>
<comment type="similarity">
    <text evidence="7">Belongs to the protein kinase superfamily. CAMK Ser/Thr protein kinase family. NPR/HAL subfamily. HAL5 sub-subfamily.</text>
</comment>
<dbReference type="RefSeq" id="XP_018738037.1">
    <property type="nucleotide sequence ID" value="XM_018880193.1"/>
</dbReference>
<evidence type="ECO:0000256" key="12">
    <source>
        <dbReference type="SAM" id="MobiDB-lite"/>
    </source>
</evidence>
<dbReference type="GO" id="GO:0030003">
    <property type="term" value="P:intracellular monoatomic cation homeostasis"/>
    <property type="evidence" value="ECO:0007669"/>
    <property type="project" value="TreeGrafter"/>
</dbReference>
<reference evidence="14 15" key="1">
    <citation type="submission" date="2016-02" db="EMBL/GenBank/DDBJ databases">
        <title>Complete genome sequence and transcriptome regulation of the pentose utilising yeast Sugiyamaella lignohabitans.</title>
        <authorList>
            <person name="Bellasio M."/>
            <person name="Peymann A."/>
            <person name="Valli M."/>
            <person name="Sipitzky M."/>
            <person name="Graf A."/>
            <person name="Sauer M."/>
            <person name="Marx H."/>
            <person name="Mattanovich D."/>
        </authorList>
    </citation>
    <scope>NUCLEOTIDE SEQUENCE [LARGE SCALE GENOMIC DNA]</scope>
    <source>
        <strain evidence="14 15">CBS 10342</strain>
    </source>
</reference>
<dbReference type="GO" id="GO:0004674">
    <property type="term" value="F:protein serine/threonine kinase activity"/>
    <property type="evidence" value="ECO:0007669"/>
    <property type="project" value="UniProtKB-KW"/>
</dbReference>
<evidence type="ECO:0000313" key="15">
    <source>
        <dbReference type="Proteomes" id="UP000189580"/>
    </source>
</evidence>
<dbReference type="SMART" id="SM00220">
    <property type="entry name" value="S_TKc"/>
    <property type="match status" value="1"/>
</dbReference>
<dbReference type="Gene3D" id="1.10.510.10">
    <property type="entry name" value="Transferase(Phosphotransferase) domain 1"/>
    <property type="match status" value="1"/>
</dbReference>
<dbReference type="GeneID" id="30035182"/>
<evidence type="ECO:0000256" key="7">
    <source>
        <dbReference type="ARBA" id="ARBA00038505"/>
    </source>
</evidence>
<evidence type="ECO:0000256" key="11">
    <source>
        <dbReference type="PROSITE-ProRule" id="PRU10141"/>
    </source>
</evidence>
<dbReference type="CDD" id="cd13994">
    <property type="entry name" value="STKc_HAL4_like"/>
    <property type="match status" value="1"/>
</dbReference>